<keyword evidence="4" id="KW-1185">Reference proteome</keyword>
<sequence>MNRRLIASLAVAAGMTFGATEARAADLCWANGGLTFCSTYSFQLTGANSFSVRLGAGGTMQNIRITDVGFFGTSNAFALQSVSGSNLQAGSAANIINGPVVGSPTFADGAGNNLFASTGLTGIGGASSTPQQQGLIGLASSFASGYFRADGTSGYLQLNFATSQVITQQTLNTLGFGYFAQGTNQNGAAVSLRCFNATNTGGYTCGDNPNITSVPEPSTYALMASGLLGIFGFARRRRNLAA</sequence>
<evidence type="ECO:0000259" key="2">
    <source>
        <dbReference type="Pfam" id="PF07589"/>
    </source>
</evidence>
<evidence type="ECO:0000313" key="3">
    <source>
        <dbReference type="EMBL" id="QJR34316.1"/>
    </source>
</evidence>
<gene>
    <name evidence="3" type="ORF">HKW67_01655</name>
</gene>
<dbReference type="RefSeq" id="WP_171223742.1">
    <property type="nucleotide sequence ID" value="NZ_CP053085.1"/>
</dbReference>
<dbReference type="InterPro" id="IPR013424">
    <property type="entry name" value="Ice-binding_C"/>
</dbReference>
<protein>
    <submittedName>
        <fullName evidence="3">PEP-CTERM sorting domain-containing protein</fullName>
    </submittedName>
</protein>
<reference evidence="3 4" key="1">
    <citation type="submission" date="2020-05" db="EMBL/GenBank/DDBJ databases">
        <title>Complete genome sequence of Gemmatimonas greenlandica TET16.</title>
        <authorList>
            <person name="Zeng Y."/>
        </authorList>
    </citation>
    <scope>NUCLEOTIDE SEQUENCE [LARGE SCALE GENOMIC DNA]</scope>
    <source>
        <strain evidence="3 4">TET16</strain>
    </source>
</reference>
<feature type="signal peptide" evidence="1">
    <location>
        <begin position="1"/>
        <end position="24"/>
    </location>
</feature>
<proteinExistence type="predicted"/>
<organism evidence="3 4">
    <name type="scientific">Gemmatimonas groenlandica</name>
    <dbReference type="NCBI Taxonomy" id="2732249"/>
    <lineage>
        <taxon>Bacteria</taxon>
        <taxon>Pseudomonadati</taxon>
        <taxon>Gemmatimonadota</taxon>
        <taxon>Gemmatimonadia</taxon>
        <taxon>Gemmatimonadales</taxon>
        <taxon>Gemmatimonadaceae</taxon>
        <taxon>Gemmatimonas</taxon>
    </lineage>
</organism>
<dbReference type="AlphaFoldDB" id="A0A6M4ILN3"/>
<dbReference type="Proteomes" id="UP000500938">
    <property type="component" value="Chromosome"/>
</dbReference>
<feature type="domain" description="Ice-binding protein C-terminal" evidence="2">
    <location>
        <begin position="213"/>
        <end position="237"/>
    </location>
</feature>
<feature type="chain" id="PRO_5027108416" evidence="1">
    <location>
        <begin position="25"/>
        <end position="242"/>
    </location>
</feature>
<dbReference type="EMBL" id="CP053085">
    <property type="protein sequence ID" value="QJR34316.1"/>
    <property type="molecule type" value="Genomic_DNA"/>
</dbReference>
<keyword evidence="1" id="KW-0732">Signal</keyword>
<evidence type="ECO:0000256" key="1">
    <source>
        <dbReference type="SAM" id="SignalP"/>
    </source>
</evidence>
<accession>A0A6M4ILN3</accession>
<dbReference type="NCBIfam" id="TIGR02595">
    <property type="entry name" value="PEP_CTERM"/>
    <property type="match status" value="1"/>
</dbReference>
<dbReference type="Pfam" id="PF07589">
    <property type="entry name" value="PEP-CTERM"/>
    <property type="match status" value="1"/>
</dbReference>
<evidence type="ECO:0000313" key="4">
    <source>
        <dbReference type="Proteomes" id="UP000500938"/>
    </source>
</evidence>
<dbReference type="KEGG" id="ggr:HKW67_01655"/>
<name>A0A6M4ILN3_9BACT</name>